<organism evidence="2 3">
    <name type="scientific">Mycteria americana</name>
    <name type="common">Wood stork</name>
    <dbReference type="NCBI Taxonomy" id="33587"/>
    <lineage>
        <taxon>Eukaryota</taxon>
        <taxon>Metazoa</taxon>
        <taxon>Chordata</taxon>
        <taxon>Craniata</taxon>
        <taxon>Vertebrata</taxon>
        <taxon>Euteleostomi</taxon>
        <taxon>Archelosauria</taxon>
        <taxon>Archosauria</taxon>
        <taxon>Dinosauria</taxon>
        <taxon>Saurischia</taxon>
        <taxon>Theropoda</taxon>
        <taxon>Coelurosauria</taxon>
        <taxon>Aves</taxon>
        <taxon>Neognathae</taxon>
        <taxon>Neoaves</taxon>
        <taxon>Aequornithes</taxon>
        <taxon>Ciconiiformes</taxon>
        <taxon>Ciconiidae</taxon>
        <taxon>Mycteria</taxon>
    </lineage>
</organism>
<name>A0AAN7NUC6_MYCAM</name>
<sequence length="141" mass="15041">MVGGQEAMDVHGTKKALTGCEEKHFSCQSNGTSCTESPVTCYLGEETDTHLATTSLQVVVESVSGFDLQMNKLHKNSSGASTICSRVLQRGAQGGFLNQGSRESCQEPAAHLTAADRTWAGPGAMAAKRPHPRIKEALREH</sequence>
<feature type="region of interest" description="Disordered" evidence="1">
    <location>
        <begin position="121"/>
        <end position="141"/>
    </location>
</feature>
<keyword evidence="3" id="KW-1185">Reference proteome</keyword>
<evidence type="ECO:0000313" key="3">
    <source>
        <dbReference type="Proteomes" id="UP001333110"/>
    </source>
</evidence>
<dbReference type="AlphaFoldDB" id="A0AAN7NUC6"/>
<proteinExistence type="predicted"/>
<evidence type="ECO:0000256" key="1">
    <source>
        <dbReference type="SAM" id="MobiDB-lite"/>
    </source>
</evidence>
<dbReference type="EMBL" id="JAUNZN010000001">
    <property type="protein sequence ID" value="KAK4830634.1"/>
    <property type="molecule type" value="Genomic_DNA"/>
</dbReference>
<evidence type="ECO:0000313" key="2">
    <source>
        <dbReference type="EMBL" id="KAK4830634.1"/>
    </source>
</evidence>
<accession>A0AAN7NUC6</accession>
<comment type="caution">
    <text evidence="2">The sequence shown here is derived from an EMBL/GenBank/DDBJ whole genome shotgun (WGS) entry which is preliminary data.</text>
</comment>
<reference evidence="2 3" key="1">
    <citation type="journal article" date="2023" name="J. Hered.">
        <title>Chromosome-level genome of the wood stork (Mycteria americana) provides insight into avian chromosome evolution.</title>
        <authorList>
            <person name="Flamio R. Jr."/>
            <person name="Ramstad K.M."/>
        </authorList>
    </citation>
    <scope>NUCLEOTIDE SEQUENCE [LARGE SCALE GENOMIC DNA]</scope>
    <source>
        <strain evidence="2">JAX WOST 10</strain>
    </source>
</reference>
<protein>
    <submittedName>
        <fullName evidence="2">Uncharacterized protein</fullName>
    </submittedName>
</protein>
<dbReference type="Proteomes" id="UP001333110">
    <property type="component" value="Unassembled WGS sequence"/>
</dbReference>
<gene>
    <name evidence="2" type="ORF">QYF61_012459</name>
</gene>